<dbReference type="AlphaFoldDB" id="A0AAQ4D0P1"/>
<dbReference type="EMBL" id="JARKHS020036529">
    <property type="protein sequence ID" value="KAK8756031.1"/>
    <property type="molecule type" value="Genomic_DNA"/>
</dbReference>
<evidence type="ECO:0000313" key="2">
    <source>
        <dbReference type="EMBL" id="KAK8756031.1"/>
    </source>
</evidence>
<sequence>MCQVLLAGFLPLLTMQFPRRIRRRIQHVVLSSDEPLRSAGHPCLRSVSIAGMKQHAKGHLHDENKRVVSVPQASCDTVPSGQDHPGQAGIAVESSGAERRSRAKCSEQASFRF</sequence>
<protein>
    <submittedName>
        <fullName evidence="2">Uncharacterized protein</fullName>
    </submittedName>
</protein>
<feature type="region of interest" description="Disordered" evidence="1">
    <location>
        <begin position="74"/>
        <end position="113"/>
    </location>
</feature>
<dbReference type="Proteomes" id="UP001321473">
    <property type="component" value="Unassembled WGS sequence"/>
</dbReference>
<evidence type="ECO:0000313" key="3">
    <source>
        <dbReference type="Proteomes" id="UP001321473"/>
    </source>
</evidence>
<reference evidence="2 3" key="1">
    <citation type="journal article" date="2023" name="Arcadia Sci">
        <title>De novo assembly of a long-read Amblyomma americanum tick genome.</title>
        <authorList>
            <person name="Chou S."/>
            <person name="Poskanzer K.E."/>
            <person name="Rollins M."/>
            <person name="Thuy-Boun P.S."/>
        </authorList>
    </citation>
    <scope>NUCLEOTIDE SEQUENCE [LARGE SCALE GENOMIC DNA]</scope>
    <source>
        <strain evidence="2">F_SG_1</strain>
        <tissue evidence="2">Salivary glands</tissue>
    </source>
</reference>
<organism evidence="2 3">
    <name type="scientific">Amblyomma americanum</name>
    <name type="common">Lone star tick</name>
    <dbReference type="NCBI Taxonomy" id="6943"/>
    <lineage>
        <taxon>Eukaryota</taxon>
        <taxon>Metazoa</taxon>
        <taxon>Ecdysozoa</taxon>
        <taxon>Arthropoda</taxon>
        <taxon>Chelicerata</taxon>
        <taxon>Arachnida</taxon>
        <taxon>Acari</taxon>
        <taxon>Parasitiformes</taxon>
        <taxon>Ixodida</taxon>
        <taxon>Ixodoidea</taxon>
        <taxon>Ixodidae</taxon>
        <taxon>Amblyomminae</taxon>
        <taxon>Amblyomma</taxon>
    </lineage>
</organism>
<name>A0AAQ4D0P1_AMBAM</name>
<accession>A0AAQ4D0P1</accession>
<comment type="caution">
    <text evidence="2">The sequence shown here is derived from an EMBL/GenBank/DDBJ whole genome shotgun (WGS) entry which is preliminary data.</text>
</comment>
<keyword evidence="3" id="KW-1185">Reference proteome</keyword>
<proteinExistence type="predicted"/>
<evidence type="ECO:0000256" key="1">
    <source>
        <dbReference type="SAM" id="MobiDB-lite"/>
    </source>
</evidence>
<gene>
    <name evidence="2" type="ORF">V5799_001270</name>
</gene>